<keyword evidence="1" id="KW-1133">Transmembrane helix</keyword>
<evidence type="ECO:0000313" key="3">
    <source>
        <dbReference type="Proteomes" id="UP000017048"/>
    </source>
</evidence>
<gene>
    <name evidence="2" type="ORF">NCAST_08_01180</name>
</gene>
<dbReference type="GeneID" id="91516864"/>
<dbReference type="Proteomes" id="UP000017048">
    <property type="component" value="Unassembled WGS sequence"/>
</dbReference>
<sequence>MSTTANRPARLNRGILGLLGLLTATAGGLLIAAHFGAFHVDAGAPLVPGTEDPPGPVFYLVVAGAVVLALLALRWLAAQFTRLPKASSWLLDDTGEQGRTVLGSEIAATAVAADVETYEGVRSATARLSGSALGPDLHLLVDTDPAADLPALRQRILAHAVPRLRTALELAAIPVTVEFRIADRGRTQRTR</sequence>
<keyword evidence="1" id="KW-0472">Membrane</keyword>
<organism evidence="2 3">
    <name type="scientific">Nocardia asteroides NBRC 15531</name>
    <dbReference type="NCBI Taxonomy" id="1110697"/>
    <lineage>
        <taxon>Bacteria</taxon>
        <taxon>Bacillati</taxon>
        <taxon>Actinomycetota</taxon>
        <taxon>Actinomycetes</taxon>
        <taxon>Mycobacteriales</taxon>
        <taxon>Nocardiaceae</taxon>
        <taxon>Nocardia</taxon>
    </lineage>
</organism>
<reference evidence="2 3" key="1">
    <citation type="journal article" date="2014" name="BMC Genomics">
        <title>Genome based analysis of type-I polyketide synthase and nonribosomal peptide synthetase gene clusters in seven strains of five representative Nocardia species.</title>
        <authorList>
            <person name="Komaki H."/>
            <person name="Ichikawa N."/>
            <person name="Hosoyama A."/>
            <person name="Takahashi-Nakaguchi A."/>
            <person name="Matsuzawa T."/>
            <person name="Suzuki K."/>
            <person name="Fujita N."/>
            <person name="Gonoi T."/>
        </authorList>
    </citation>
    <scope>NUCLEOTIDE SEQUENCE [LARGE SCALE GENOMIC DNA]</scope>
    <source>
        <strain evidence="2 3">NBRC 15531</strain>
    </source>
</reference>
<dbReference type="eggNOG" id="ENOG503349P">
    <property type="taxonomic scope" value="Bacteria"/>
</dbReference>
<dbReference type="EMBL" id="BAFO02000008">
    <property type="protein sequence ID" value="GAD82246.1"/>
    <property type="molecule type" value="Genomic_DNA"/>
</dbReference>
<feature type="transmembrane region" description="Helical" evidence="1">
    <location>
        <begin position="57"/>
        <end position="77"/>
    </location>
</feature>
<dbReference type="RefSeq" id="WP_019050516.1">
    <property type="nucleotide sequence ID" value="NZ_BAFO02000008.1"/>
</dbReference>
<feature type="transmembrane region" description="Helical" evidence="1">
    <location>
        <begin position="15"/>
        <end position="37"/>
    </location>
</feature>
<dbReference type="STRING" id="1824.SAMN05444423_105255"/>
<protein>
    <recommendedName>
        <fullName evidence="4">Alkaline shock response membrane anchor protein AmaP</fullName>
    </recommendedName>
</protein>
<keyword evidence="1" id="KW-0812">Transmembrane</keyword>
<dbReference type="OrthoDB" id="3363827at2"/>
<evidence type="ECO:0008006" key="4">
    <source>
        <dbReference type="Google" id="ProtNLM"/>
    </source>
</evidence>
<name>U5E7B9_NOCAS</name>
<evidence type="ECO:0000256" key="1">
    <source>
        <dbReference type="SAM" id="Phobius"/>
    </source>
</evidence>
<proteinExistence type="predicted"/>
<evidence type="ECO:0000313" key="2">
    <source>
        <dbReference type="EMBL" id="GAD82246.1"/>
    </source>
</evidence>
<comment type="caution">
    <text evidence="2">The sequence shown here is derived from an EMBL/GenBank/DDBJ whole genome shotgun (WGS) entry which is preliminary data.</text>
</comment>
<accession>U5E7B9</accession>
<dbReference type="AlphaFoldDB" id="U5E7B9"/>
<keyword evidence="3" id="KW-1185">Reference proteome</keyword>